<reference evidence="2" key="1">
    <citation type="submission" date="2008-01" db="EMBL/GenBank/DDBJ databases">
        <title>Complete sequence of chromosome of Caulobacter sp. K31.</title>
        <authorList>
            <consortium name="US DOE Joint Genome Institute"/>
            <person name="Copeland A."/>
            <person name="Lucas S."/>
            <person name="Lapidus A."/>
            <person name="Barry K."/>
            <person name="Glavina del Rio T."/>
            <person name="Dalin E."/>
            <person name="Tice H."/>
            <person name="Pitluck S."/>
            <person name="Bruce D."/>
            <person name="Goodwin L."/>
            <person name="Thompson L.S."/>
            <person name="Brettin T."/>
            <person name="Detter J.C."/>
            <person name="Han C."/>
            <person name="Schmutz J."/>
            <person name="Larimer F."/>
            <person name="Land M."/>
            <person name="Hauser L."/>
            <person name="Kyrpides N."/>
            <person name="Kim E."/>
            <person name="Stephens C."/>
            <person name="Richardson P."/>
        </authorList>
    </citation>
    <scope>NUCLEOTIDE SEQUENCE [LARGE SCALE GENOMIC DNA]</scope>
    <source>
        <strain evidence="2">K31</strain>
    </source>
</reference>
<evidence type="ECO:0000259" key="1">
    <source>
        <dbReference type="Pfam" id="PF01965"/>
    </source>
</evidence>
<proteinExistence type="predicted"/>
<dbReference type="eggNOG" id="COG0693">
    <property type="taxonomic scope" value="Bacteria"/>
</dbReference>
<dbReference type="HOGENOM" id="CLU_000445_44_5_5"/>
<dbReference type="STRING" id="366602.Caul_3165"/>
<organism evidence="2">
    <name type="scientific">Caulobacter sp. (strain K31)</name>
    <dbReference type="NCBI Taxonomy" id="366602"/>
    <lineage>
        <taxon>Bacteria</taxon>
        <taxon>Pseudomonadati</taxon>
        <taxon>Pseudomonadota</taxon>
        <taxon>Alphaproteobacteria</taxon>
        <taxon>Caulobacterales</taxon>
        <taxon>Caulobacteraceae</taxon>
        <taxon>Caulobacter</taxon>
    </lineage>
</organism>
<sequence length="191" mass="19770">MTVAVAFLQPGWADWEAGPVLAALREYYGVQIEIATPDGEPQTSIGGVLAAADYRFADPALADADVLLLIGSDAWTTYDDPALFSLLRQTQADGKIVGAICAGTVAAARAGLLAGKAHTSNDRDWLVKVAPGYAGAEGYVDSPKAVTDGKLVTASGLAPVTFSAAIARLVAPEAGDKHDEYVAMFAKEFGV</sequence>
<evidence type="ECO:0000313" key="2">
    <source>
        <dbReference type="EMBL" id="ABZ72292.1"/>
    </source>
</evidence>
<dbReference type="InterPro" id="IPR029062">
    <property type="entry name" value="Class_I_gatase-like"/>
</dbReference>
<dbReference type="InterPro" id="IPR050325">
    <property type="entry name" value="Prot/Nucl_acid_deglycase"/>
</dbReference>
<dbReference type="InterPro" id="IPR002818">
    <property type="entry name" value="DJ-1/PfpI"/>
</dbReference>
<dbReference type="EMBL" id="CP000927">
    <property type="protein sequence ID" value="ABZ72292.1"/>
    <property type="molecule type" value="Genomic_DNA"/>
</dbReference>
<gene>
    <name evidence="2" type="ordered locus">Caul_3165</name>
</gene>
<protein>
    <submittedName>
        <fullName evidence="2">ThiJ/PfpI domain protein</fullName>
    </submittedName>
</protein>
<dbReference type="OrthoDB" id="8030967at2"/>
<dbReference type="PANTHER" id="PTHR48094:SF19">
    <property type="entry name" value="DJ-1_PFPI DOMAIN-CONTAINING PROTEIN"/>
    <property type="match status" value="1"/>
</dbReference>
<dbReference type="SUPFAM" id="SSF52317">
    <property type="entry name" value="Class I glutamine amidotransferase-like"/>
    <property type="match status" value="1"/>
</dbReference>
<dbReference type="AlphaFoldDB" id="B0T2P1"/>
<dbReference type="Gene3D" id="3.40.50.880">
    <property type="match status" value="1"/>
</dbReference>
<accession>B0T2P1</accession>
<name>B0T2P1_CAUSK</name>
<dbReference type="PANTHER" id="PTHR48094">
    <property type="entry name" value="PROTEIN/NUCLEIC ACID DEGLYCASE DJ-1-RELATED"/>
    <property type="match status" value="1"/>
</dbReference>
<dbReference type="GO" id="GO:0005737">
    <property type="term" value="C:cytoplasm"/>
    <property type="evidence" value="ECO:0007669"/>
    <property type="project" value="TreeGrafter"/>
</dbReference>
<dbReference type="KEGG" id="cak:Caul_3165"/>
<dbReference type="Pfam" id="PF01965">
    <property type="entry name" value="DJ-1_PfpI"/>
    <property type="match status" value="1"/>
</dbReference>
<feature type="domain" description="DJ-1/PfpI" evidence="1">
    <location>
        <begin position="6"/>
        <end position="166"/>
    </location>
</feature>